<dbReference type="InterPro" id="IPR026444">
    <property type="entry name" value="Secre_tail"/>
</dbReference>
<accession>A0ABV5FC67</accession>
<dbReference type="Proteomes" id="UP001589585">
    <property type="component" value="Unassembled WGS sequence"/>
</dbReference>
<dbReference type="RefSeq" id="WP_379861255.1">
    <property type="nucleotide sequence ID" value="NZ_JBHMFC010000040.1"/>
</dbReference>
<sequence>MKKITFYLSLVMVAMVINLEAQVTYIDENFEATDISGGSVPLASGFPQFNYTADIAGGNENYTDATVTEKTNAVAIHNRSASANFVAAYVSGKQVLRVSGGANYLTDDAGVYFTGLDLTGQTVLYFSFQVLGGDKADGAGIETTLQSWSINLNHGNSSTGFVLSDSFFGVGTNVTTSIPFNINNDGTITTNQTSFDIIPGQWITIYGSVDLTDKTLGSFGAFQIQTDTGGFVSGGKVIYALDNVYVATTPTLSNSSFELNNSVKVYPNPVNNILKIDNSLNVDIKQMSLVNVLGKTVYSSEYKQSIDVTLFSKGIYFLRLTSDKNGEITKKIVID</sequence>
<proteinExistence type="predicted"/>
<dbReference type="NCBIfam" id="TIGR04183">
    <property type="entry name" value="Por_Secre_tail"/>
    <property type="match status" value="1"/>
</dbReference>
<feature type="signal peptide" evidence="2">
    <location>
        <begin position="1"/>
        <end position="21"/>
    </location>
</feature>
<evidence type="ECO:0000256" key="2">
    <source>
        <dbReference type="SAM" id="SignalP"/>
    </source>
</evidence>
<gene>
    <name evidence="4" type="ORF">ACFFU9_09810</name>
</gene>
<evidence type="ECO:0000256" key="1">
    <source>
        <dbReference type="ARBA" id="ARBA00022729"/>
    </source>
</evidence>
<keyword evidence="1 2" id="KW-0732">Signal</keyword>
<protein>
    <submittedName>
        <fullName evidence="4">T9SS type A sorting domain-containing protein</fullName>
    </submittedName>
</protein>
<keyword evidence="5" id="KW-1185">Reference proteome</keyword>
<dbReference type="Pfam" id="PF18962">
    <property type="entry name" value="Por_Secre_tail"/>
    <property type="match status" value="1"/>
</dbReference>
<dbReference type="EMBL" id="JBHMFC010000040">
    <property type="protein sequence ID" value="MFB9057035.1"/>
    <property type="molecule type" value="Genomic_DNA"/>
</dbReference>
<evidence type="ECO:0000259" key="3">
    <source>
        <dbReference type="Pfam" id="PF18962"/>
    </source>
</evidence>
<evidence type="ECO:0000313" key="5">
    <source>
        <dbReference type="Proteomes" id="UP001589585"/>
    </source>
</evidence>
<organism evidence="4 5">
    <name type="scientific">Mariniflexile ostreae</name>
    <dbReference type="NCBI Taxonomy" id="1520892"/>
    <lineage>
        <taxon>Bacteria</taxon>
        <taxon>Pseudomonadati</taxon>
        <taxon>Bacteroidota</taxon>
        <taxon>Flavobacteriia</taxon>
        <taxon>Flavobacteriales</taxon>
        <taxon>Flavobacteriaceae</taxon>
        <taxon>Mariniflexile</taxon>
    </lineage>
</organism>
<feature type="domain" description="Secretion system C-terminal sorting" evidence="3">
    <location>
        <begin position="265"/>
        <end position="334"/>
    </location>
</feature>
<comment type="caution">
    <text evidence="4">The sequence shown here is derived from an EMBL/GenBank/DDBJ whole genome shotgun (WGS) entry which is preliminary data.</text>
</comment>
<feature type="chain" id="PRO_5046397535" evidence="2">
    <location>
        <begin position="22"/>
        <end position="335"/>
    </location>
</feature>
<evidence type="ECO:0000313" key="4">
    <source>
        <dbReference type="EMBL" id="MFB9057035.1"/>
    </source>
</evidence>
<name>A0ABV5FC67_9FLAO</name>
<reference evidence="4 5" key="1">
    <citation type="submission" date="2024-09" db="EMBL/GenBank/DDBJ databases">
        <authorList>
            <person name="Sun Q."/>
            <person name="Mori K."/>
        </authorList>
    </citation>
    <scope>NUCLEOTIDE SEQUENCE [LARGE SCALE GENOMIC DNA]</scope>
    <source>
        <strain evidence="4 5">CECT 8622</strain>
    </source>
</reference>